<comment type="similarity">
    <text evidence="1">Belongs to the flavin-dependent halogenase family.</text>
</comment>
<evidence type="ECO:0000256" key="2">
    <source>
        <dbReference type="ARBA" id="ARBA00022630"/>
    </source>
</evidence>
<comment type="catalytic activity">
    <reaction evidence="5">
        <text>melleolide F + FADH2 + chloride + O2 = 6'-chloromelleolide F + FAD + 2 H2O + H(+)</text>
        <dbReference type="Rhea" id="RHEA:67160"/>
        <dbReference type="ChEBI" id="CHEBI:15377"/>
        <dbReference type="ChEBI" id="CHEBI:15378"/>
        <dbReference type="ChEBI" id="CHEBI:15379"/>
        <dbReference type="ChEBI" id="CHEBI:17996"/>
        <dbReference type="ChEBI" id="CHEBI:57692"/>
        <dbReference type="ChEBI" id="CHEBI:58307"/>
        <dbReference type="ChEBI" id="CHEBI:167712"/>
        <dbReference type="ChEBI" id="CHEBI:167713"/>
    </reaction>
    <physiologicalReaction direction="left-to-right" evidence="5">
        <dbReference type="Rhea" id="RHEA:67161"/>
    </physiologicalReaction>
</comment>
<dbReference type="eggNOG" id="ENOG502QW6Y">
    <property type="taxonomic scope" value="Eukaryota"/>
</dbReference>
<dbReference type="SUPFAM" id="SSF51905">
    <property type="entry name" value="FAD/NAD(P)-binding domain"/>
    <property type="match status" value="1"/>
</dbReference>
<dbReference type="Proteomes" id="UP000001861">
    <property type="component" value="Unassembled WGS sequence"/>
</dbReference>
<feature type="domain" description="FAD-binding" evidence="6">
    <location>
        <begin position="10"/>
        <end position="178"/>
    </location>
</feature>
<dbReference type="EMBL" id="AACS02000013">
    <property type="protein sequence ID" value="EAU83507.1"/>
    <property type="molecule type" value="Genomic_DNA"/>
</dbReference>
<dbReference type="VEuPathDB" id="FungiDB:CC1G_04763"/>
<dbReference type="PANTHER" id="PTHR43747:SF5">
    <property type="entry name" value="FAD-BINDING DOMAIN-CONTAINING PROTEIN"/>
    <property type="match status" value="1"/>
</dbReference>
<protein>
    <recommendedName>
        <fullName evidence="6">FAD-binding domain-containing protein</fullName>
    </recommendedName>
</protein>
<dbReference type="GO" id="GO:0071949">
    <property type="term" value="F:FAD binding"/>
    <property type="evidence" value="ECO:0007669"/>
    <property type="project" value="InterPro"/>
</dbReference>
<evidence type="ECO:0000256" key="5">
    <source>
        <dbReference type="ARBA" id="ARBA00049364"/>
    </source>
</evidence>
<keyword evidence="3" id="KW-0274">FAD</keyword>
<keyword evidence="2" id="KW-0285">Flavoprotein</keyword>
<evidence type="ECO:0000259" key="6">
    <source>
        <dbReference type="Pfam" id="PF01494"/>
    </source>
</evidence>
<dbReference type="InterPro" id="IPR036188">
    <property type="entry name" value="FAD/NAD-bd_sf"/>
</dbReference>
<keyword evidence="4" id="KW-0560">Oxidoreductase</keyword>
<accession>A8P2H0</accession>
<dbReference type="InterPro" id="IPR002938">
    <property type="entry name" value="FAD-bd"/>
</dbReference>
<evidence type="ECO:0000256" key="4">
    <source>
        <dbReference type="ARBA" id="ARBA00023002"/>
    </source>
</evidence>
<dbReference type="RefSeq" id="XP_001838319.1">
    <property type="nucleotide sequence ID" value="XM_001838267.2"/>
</dbReference>
<dbReference type="OMA" id="PENSAWN"/>
<dbReference type="OrthoDB" id="3340390at2759"/>
<gene>
    <name evidence="7" type="ORF">CC1G_04763</name>
</gene>
<dbReference type="PANTHER" id="PTHR43747">
    <property type="entry name" value="FAD-BINDING PROTEIN"/>
    <property type="match status" value="1"/>
</dbReference>
<comment type="caution">
    <text evidence="7">The sequence shown here is derived from an EMBL/GenBank/DDBJ whole genome shotgun (WGS) entry which is preliminary data.</text>
</comment>
<dbReference type="GO" id="GO:0044550">
    <property type="term" value="P:secondary metabolite biosynthetic process"/>
    <property type="evidence" value="ECO:0007669"/>
    <property type="project" value="UniProtKB-ARBA"/>
</dbReference>
<sequence>MGRTSPSSLRTQVLVIGGGPAGAYAASVLAREGFQTTVLEATKFPRYHIGESMLPSVTSFFEFIGLDEKLRNHGFCSKPGAAVKFNQRKKEGYTDFLKNNSEGTWNVVRSEFDEMLLRHAGESGATVLEEHKVIEIKFEDVSGKSRPYSAVFTRPSGERSEIHFDYLIDASGRNGIMSTKYLRNRKMNSSLHNIACWGYWEGGYGKYMPGTRRENAPWFEALTDESGWAWYIPLHNGTVSVGVVMDQDVSSSKKAKAREASATGEHTLCDHYLQQLELVPGLKALLGTATLVSNHVKSASDYSYSAERYAGDRFRIIGDASAFIDPLFSSGVHLALLGGLTAASTVAASVRGHCSEEEAAEYHHVKIGAAYTRFFLVVMSAYRQIRSQNVDILSDVDEDNFDRAFDIIRPVIQGTADVGRTLSESELQKTLDFCKDVWAPVDPEMHERVASRYGSELLSPAAPIFKPEDLDQIVDPNDEDAVDVFKRANARKIVDPMFKGISSLESEPVKGFITCLQRGSLGLIYIASAA</sequence>
<dbReference type="SMR" id="A8P2H0"/>
<proteinExistence type="inferred from homology"/>
<dbReference type="InParanoid" id="A8P2H0"/>
<evidence type="ECO:0000256" key="1">
    <source>
        <dbReference type="ARBA" id="ARBA00005706"/>
    </source>
</evidence>
<dbReference type="GO" id="GO:0140907">
    <property type="term" value="F:flavin-dependent halogenase activity"/>
    <property type="evidence" value="ECO:0007669"/>
    <property type="project" value="UniProtKB-ARBA"/>
</dbReference>
<organism evidence="7 8">
    <name type="scientific">Coprinopsis cinerea (strain Okayama-7 / 130 / ATCC MYA-4618 / FGSC 9003)</name>
    <name type="common">Inky cap fungus</name>
    <name type="synonym">Hormographiella aspergillata</name>
    <dbReference type="NCBI Taxonomy" id="240176"/>
    <lineage>
        <taxon>Eukaryota</taxon>
        <taxon>Fungi</taxon>
        <taxon>Dikarya</taxon>
        <taxon>Basidiomycota</taxon>
        <taxon>Agaricomycotina</taxon>
        <taxon>Agaricomycetes</taxon>
        <taxon>Agaricomycetidae</taxon>
        <taxon>Agaricales</taxon>
        <taxon>Agaricineae</taxon>
        <taxon>Psathyrellaceae</taxon>
        <taxon>Coprinopsis</taxon>
    </lineage>
</organism>
<keyword evidence="8" id="KW-1185">Reference proteome</keyword>
<evidence type="ECO:0000313" key="7">
    <source>
        <dbReference type="EMBL" id="EAU83507.1"/>
    </source>
</evidence>
<dbReference type="AlphaFoldDB" id="A8P2H0"/>
<dbReference type="Pfam" id="PF01494">
    <property type="entry name" value="FAD_binding_3"/>
    <property type="match status" value="1"/>
</dbReference>
<dbReference type="Gene3D" id="3.50.50.60">
    <property type="entry name" value="FAD/NAD(P)-binding domain"/>
    <property type="match status" value="1"/>
</dbReference>
<name>A8P2H0_COPC7</name>
<evidence type="ECO:0000256" key="3">
    <source>
        <dbReference type="ARBA" id="ARBA00022827"/>
    </source>
</evidence>
<dbReference type="InterPro" id="IPR050816">
    <property type="entry name" value="Flavin-dep_Halogenase_NPB"/>
</dbReference>
<reference evidence="7 8" key="1">
    <citation type="journal article" date="2010" name="Proc. Natl. Acad. Sci. U.S.A.">
        <title>Insights into evolution of multicellular fungi from the assembled chromosomes of the mushroom Coprinopsis cinerea (Coprinus cinereus).</title>
        <authorList>
            <person name="Stajich J.E."/>
            <person name="Wilke S.K."/>
            <person name="Ahren D."/>
            <person name="Au C.H."/>
            <person name="Birren B.W."/>
            <person name="Borodovsky M."/>
            <person name="Burns C."/>
            <person name="Canback B."/>
            <person name="Casselton L.A."/>
            <person name="Cheng C.K."/>
            <person name="Deng J."/>
            <person name="Dietrich F.S."/>
            <person name="Fargo D.C."/>
            <person name="Farman M.L."/>
            <person name="Gathman A.C."/>
            <person name="Goldberg J."/>
            <person name="Guigo R."/>
            <person name="Hoegger P.J."/>
            <person name="Hooker J.B."/>
            <person name="Huggins A."/>
            <person name="James T.Y."/>
            <person name="Kamada T."/>
            <person name="Kilaru S."/>
            <person name="Kodira C."/>
            <person name="Kues U."/>
            <person name="Kupfer D."/>
            <person name="Kwan H.S."/>
            <person name="Lomsadze A."/>
            <person name="Li W."/>
            <person name="Lilly W.W."/>
            <person name="Ma L.J."/>
            <person name="Mackey A.J."/>
            <person name="Manning G."/>
            <person name="Martin F."/>
            <person name="Muraguchi H."/>
            <person name="Natvig D.O."/>
            <person name="Palmerini H."/>
            <person name="Ramesh M.A."/>
            <person name="Rehmeyer C.J."/>
            <person name="Roe B.A."/>
            <person name="Shenoy N."/>
            <person name="Stanke M."/>
            <person name="Ter-Hovhannisyan V."/>
            <person name="Tunlid A."/>
            <person name="Velagapudi R."/>
            <person name="Vision T.J."/>
            <person name="Zeng Q."/>
            <person name="Zolan M.E."/>
            <person name="Pukkila P.J."/>
        </authorList>
    </citation>
    <scope>NUCLEOTIDE SEQUENCE [LARGE SCALE GENOMIC DNA]</scope>
    <source>
        <strain evidence="8">Okayama-7 / 130 / ATCC MYA-4618 / FGSC 9003</strain>
    </source>
</reference>
<evidence type="ECO:0000313" key="8">
    <source>
        <dbReference type="Proteomes" id="UP000001861"/>
    </source>
</evidence>
<dbReference type="KEGG" id="cci:CC1G_04763"/>
<dbReference type="PRINTS" id="PR00420">
    <property type="entry name" value="RNGMNOXGNASE"/>
</dbReference>
<dbReference type="GeneID" id="6014899"/>